<dbReference type="InterPro" id="IPR010259">
    <property type="entry name" value="S8pro/Inhibitor_I9"/>
</dbReference>
<keyword evidence="2 7" id="KW-0645">Protease</keyword>
<dbReference type="FunFam" id="3.30.70.80:FF:000002">
    <property type="entry name" value="Subtilisin-like protease SBT5.3"/>
    <property type="match status" value="1"/>
</dbReference>
<dbReference type="PROSITE" id="PS00138">
    <property type="entry name" value="SUBTILASE_SER"/>
    <property type="match status" value="1"/>
</dbReference>
<dbReference type="Pfam" id="PF02225">
    <property type="entry name" value="PA"/>
    <property type="match status" value="1"/>
</dbReference>
<evidence type="ECO:0000256" key="7">
    <source>
        <dbReference type="PROSITE-ProRule" id="PRU01240"/>
    </source>
</evidence>
<feature type="active site" description="Charge relay system" evidence="6 7">
    <location>
        <position position="554"/>
    </location>
</feature>
<proteinExistence type="inferred from homology"/>
<evidence type="ECO:0000256" key="6">
    <source>
        <dbReference type="PIRSR" id="PIRSR615500-1"/>
    </source>
</evidence>
<evidence type="ECO:0000256" key="8">
    <source>
        <dbReference type="SAM" id="SignalP"/>
    </source>
</evidence>
<dbReference type="Gene3D" id="3.50.30.30">
    <property type="match status" value="1"/>
</dbReference>
<dbReference type="OrthoDB" id="206201at2759"/>
<evidence type="ECO:0000256" key="2">
    <source>
        <dbReference type="ARBA" id="ARBA00022670"/>
    </source>
</evidence>
<gene>
    <name evidence="14" type="primary">LOC105060604</name>
</gene>
<dbReference type="CDD" id="cd02120">
    <property type="entry name" value="PA_subtilisin_like"/>
    <property type="match status" value="1"/>
</dbReference>
<evidence type="ECO:0000259" key="10">
    <source>
        <dbReference type="Pfam" id="PF02225"/>
    </source>
</evidence>
<dbReference type="PANTHER" id="PTHR10795">
    <property type="entry name" value="PROPROTEIN CONVERTASE SUBTILISIN/KEXIN"/>
    <property type="match status" value="1"/>
</dbReference>
<dbReference type="Gene3D" id="3.40.50.200">
    <property type="entry name" value="Peptidase S8/S53 domain"/>
    <property type="match status" value="1"/>
</dbReference>
<feature type="domain" description="Inhibitor I9" evidence="11">
    <location>
        <begin position="30"/>
        <end position="114"/>
    </location>
</feature>
<dbReference type="GO" id="GO:0006508">
    <property type="term" value="P:proteolysis"/>
    <property type="evidence" value="ECO:0007669"/>
    <property type="project" value="UniProtKB-KW"/>
</dbReference>
<dbReference type="Pfam" id="PF17766">
    <property type="entry name" value="fn3_6"/>
    <property type="match status" value="1"/>
</dbReference>
<evidence type="ECO:0000256" key="5">
    <source>
        <dbReference type="ARBA" id="ARBA00022825"/>
    </source>
</evidence>
<dbReference type="InterPro" id="IPR003137">
    <property type="entry name" value="PA_domain"/>
</dbReference>
<name>A0A6I9SGY3_ELAGV</name>
<dbReference type="FunFam" id="2.60.40.2310:FF:000001">
    <property type="entry name" value="Subtilisin-like protease SBT1.5"/>
    <property type="match status" value="1"/>
</dbReference>
<dbReference type="GO" id="GO:0004252">
    <property type="term" value="F:serine-type endopeptidase activity"/>
    <property type="evidence" value="ECO:0007669"/>
    <property type="project" value="UniProtKB-UniRule"/>
</dbReference>
<dbReference type="Gene3D" id="3.30.70.80">
    <property type="entry name" value="Peptidase S8 propeptide/proteinase inhibitor I9"/>
    <property type="match status" value="1"/>
</dbReference>
<feature type="active site" description="Charge relay system" evidence="6 7">
    <location>
        <position position="221"/>
    </location>
</feature>
<dbReference type="PROSITE" id="PS51892">
    <property type="entry name" value="SUBTILASE"/>
    <property type="match status" value="1"/>
</dbReference>
<feature type="domain" description="Peptidase S8/S53" evidence="9">
    <location>
        <begin position="143"/>
        <end position="593"/>
    </location>
</feature>
<feature type="signal peptide" evidence="8">
    <location>
        <begin position="1"/>
        <end position="26"/>
    </location>
</feature>
<dbReference type="InterPro" id="IPR036852">
    <property type="entry name" value="Peptidase_S8/S53_dom_sf"/>
</dbReference>
<evidence type="ECO:0000259" key="11">
    <source>
        <dbReference type="Pfam" id="PF05922"/>
    </source>
</evidence>
<dbReference type="PRINTS" id="PR00723">
    <property type="entry name" value="SUBTILISIN"/>
</dbReference>
<protein>
    <submittedName>
        <fullName evidence="14">Subtilisin-like protease SBT5.3</fullName>
    </submittedName>
</protein>
<keyword evidence="4 7" id="KW-0378">Hydrolase</keyword>
<dbReference type="RefSeq" id="XP_010942695.1">
    <property type="nucleotide sequence ID" value="XM_010944393.2"/>
</dbReference>
<dbReference type="KEGG" id="egu:105060604"/>
<dbReference type="FunFam" id="3.40.50.200:FF:000006">
    <property type="entry name" value="Subtilisin-like protease SBT1.5"/>
    <property type="match status" value="1"/>
</dbReference>
<organism evidence="13 14">
    <name type="scientific">Elaeis guineensis var. tenera</name>
    <name type="common">Oil palm</name>
    <dbReference type="NCBI Taxonomy" id="51953"/>
    <lineage>
        <taxon>Eukaryota</taxon>
        <taxon>Viridiplantae</taxon>
        <taxon>Streptophyta</taxon>
        <taxon>Embryophyta</taxon>
        <taxon>Tracheophyta</taxon>
        <taxon>Spermatophyta</taxon>
        <taxon>Magnoliopsida</taxon>
        <taxon>Liliopsida</taxon>
        <taxon>Arecaceae</taxon>
        <taxon>Arecoideae</taxon>
        <taxon>Cocoseae</taxon>
        <taxon>Elaeidinae</taxon>
        <taxon>Elaeis</taxon>
    </lineage>
</organism>
<dbReference type="Proteomes" id="UP000504607">
    <property type="component" value="Unplaced"/>
</dbReference>
<dbReference type="AlphaFoldDB" id="A0A6I9SGY3"/>
<dbReference type="InterPro" id="IPR041469">
    <property type="entry name" value="Subtilisin-like_FN3"/>
</dbReference>
<keyword evidence="3 8" id="KW-0732">Signal</keyword>
<evidence type="ECO:0000313" key="14">
    <source>
        <dbReference type="RefSeq" id="XP_010942695.1"/>
    </source>
</evidence>
<sequence>MEIERRSFRLFTVILIFSFLQDPATAIKKSYVVYLGGHSHGPHATVEDYKRVTDSHHEFLGSFLGSKEKAREEMFYSYTKYINGFAATLEEEEAKRISKHPEVISVFENTAKKLQTTRSWDLVAMERNGRVPPQSIWAQANFGNDTIIANLDTGVWPESESFNDRGMGPVPSRWKGFCQNNTKEGVPCNRKLIGARYFYKGYESGSGIKVVNGSARDTEGHGSHTLSTAAGRFVPGANIFGHANGTAKGGSPHARVAAYKVCWGDCYNADIISAFEAAIDDGVDVISLSLGGDPTFYLEDSVAIGSLHAVANGITVVCSAGNSGPIPGSVTNVAPWILTVGASTIDRDFLAFLTLGDKTQIKGESLASEVLPANKLYPLISGADAKKANVSASEADLCYPDSLDPNKVKGNIVACIRGDVARLDKGAEVLMAGGAGMILINDKTNGNSLLADPHLLPAIMITYEDGFALRKYMNSTKSPVAYISAPKTELGVKPAPMMAAFSSQGPNLVSPQILKPDVTAPGVSILAAFTGATSATGLTLDNRYVPFNLMSGTSMSCPHVSGVAGLLKTLHPDWSPAAIRSAIMTTARSRDNTGSPMKDYGLAKATPLEYGSGHIRPNRAMDPGLVFDLNFTDYLSFLCAFGYNSTQLAQFKKGYQCPTTPMNLEDLNYPSIAAPNVTRTLTVTRTMKNVGSPGTYKVRVEPPYGITVTVKPEILKFDKVGEEKVFEVTLKSQEGSIGRGYQFGRLIWSDGKHYVRIPLVVNAFA</sequence>
<evidence type="ECO:0000256" key="3">
    <source>
        <dbReference type="ARBA" id="ARBA00022729"/>
    </source>
</evidence>
<dbReference type="GeneID" id="105060604"/>
<keyword evidence="5 7" id="KW-0720">Serine protease</keyword>
<dbReference type="SUPFAM" id="SSF52743">
    <property type="entry name" value="Subtilisin-like"/>
    <property type="match status" value="1"/>
</dbReference>
<dbReference type="InterPro" id="IPR015500">
    <property type="entry name" value="Peptidase_S8_subtilisin-rel"/>
</dbReference>
<dbReference type="Pfam" id="PF05922">
    <property type="entry name" value="Inhibitor_I9"/>
    <property type="match status" value="1"/>
</dbReference>
<comment type="similarity">
    <text evidence="1 7">Belongs to the peptidase S8 family.</text>
</comment>
<dbReference type="InterPro" id="IPR037045">
    <property type="entry name" value="S8pro/Inhibitor_I9_sf"/>
</dbReference>
<reference evidence="14" key="1">
    <citation type="submission" date="2025-08" db="UniProtKB">
        <authorList>
            <consortium name="RefSeq"/>
        </authorList>
    </citation>
    <scope>IDENTIFICATION</scope>
</reference>
<evidence type="ECO:0000259" key="9">
    <source>
        <dbReference type="Pfam" id="PF00082"/>
    </source>
</evidence>
<feature type="domain" description="Subtilisin-like protease fibronectin type-III" evidence="12">
    <location>
        <begin position="666"/>
        <end position="761"/>
    </location>
</feature>
<dbReference type="InParanoid" id="A0A6I9SGY3"/>
<feature type="chain" id="PRO_5026898961" evidence="8">
    <location>
        <begin position="27"/>
        <end position="765"/>
    </location>
</feature>
<keyword evidence="13" id="KW-1185">Reference proteome</keyword>
<dbReference type="Pfam" id="PF00082">
    <property type="entry name" value="Peptidase_S8"/>
    <property type="match status" value="1"/>
</dbReference>
<dbReference type="InterPro" id="IPR023828">
    <property type="entry name" value="Peptidase_S8_Ser-AS"/>
</dbReference>
<feature type="domain" description="PA" evidence="10">
    <location>
        <begin position="394"/>
        <end position="469"/>
    </location>
</feature>
<evidence type="ECO:0000259" key="12">
    <source>
        <dbReference type="Pfam" id="PF17766"/>
    </source>
</evidence>
<evidence type="ECO:0000256" key="4">
    <source>
        <dbReference type="ARBA" id="ARBA00022801"/>
    </source>
</evidence>
<evidence type="ECO:0000313" key="13">
    <source>
        <dbReference type="Proteomes" id="UP000504607"/>
    </source>
</evidence>
<dbReference type="Gene3D" id="2.60.40.2310">
    <property type="match status" value="1"/>
</dbReference>
<accession>A0A6I9SGY3</accession>
<dbReference type="FunFam" id="3.50.30.30:FF:000005">
    <property type="entry name" value="subtilisin-like protease SBT1.5"/>
    <property type="match status" value="1"/>
</dbReference>
<dbReference type="InterPro" id="IPR045051">
    <property type="entry name" value="SBT"/>
</dbReference>
<dbReference type="CDD" id="cd04852">
    <property type="entry name" value="Peptidases_S8_3"/>
    <property type="match status" value="1"/>
</dbReference>
<dbReference type="InterPro" id="IPR000209">
    <property type="entry name" value="Peptidase_S8/S53_dom"/>
</dbReference>
<dbReference type="InterPro" id="IPR034197">
    <property type="entry name" value="Peptidases_S8_3"/>
</dbReference>
<evidence type="ECO:0000256" key="1">
    <source>
        <dbReference type="ARBA" id="ARBA00011073"/>
    </source>
</evidence>
<feature type="active site" description="Charge relay system" evidence="6 7">
    <location>
        <position position="152"/>
    </location>
</feature>